<dbReference type="HOGENOM" id="CLU_015768_6_3_11"/>
<keyword evidence="7" id="KW-0963">Cytoplasm</keyword>
<dbReference type="InterPro" id="IPR020058">
    <property type="entry name" value="Glu/Gln-tRNA-synth_Ib_cat-dom"/>
</dbReference>
<gene>
    <name evidence="7" type="primary">gltX</name>
    <name evidence="10" type="ordered locus">Afer_1528</name>
</gene>
<keyword evidence="7" id="KW-0862">Zinc</keyword>
<dbReference type="PANTHER" id="PTHR43311">
    <property type="entry name" value="GLUTAMATE--TRNA LIGASE"/>
    <property type="match status" value="1"/>
</dbReference>
<evidence type="ECO:0000313" key="11">
    <source>
        <dbReference type="Proteomes" id="UP000000771"/>
    </source>
</evidence>
<comment type="subunit">
    <text evidence="7">Monomer.</text>
</comment>
<dbReference type="Pfam" id="PF19269">
    <property type="entry name" value="Anticodon_2"/>
    <property type="match status" value="1"/>
</dbReference>
<dbReference type="PRINTS" id="PR00987">
    <property type="entry name" value="TRNASYNTHGLU"/>
</dbReference>
<feature type="short sequence motif" description="'KMSKS' region" evidence="7">
    <location>
        <begin position="231"/>
        <end position="235"/>
    </location>
</feature>
<feature type="domain" description="Aminoacyl-tRNA synthetase class I anticodon-binding" evidence="9">
    <location>
        <begin position="322"/>
        <end position="454"/>
    </location>
</feature>
<comment type="cofactor">
    <cofactor evidence="7">
        <name>Zn(2+)</name>
        <dbReference type="ChEBI" id="CHEBI:29105"/>
    </cofactor>
    <text evidence="7">Binds 1 zinc ion per subunit.</text>
</comment>
<dbReference type="AlphaFoldDB" id="C7M0E3"/>
<dbReference type="CDD" id="cd00808">
    <property type="entry name" value="GluRS_core"/>
    <property type="match status" value="1"/>
</dbReference>
<protein>
    <recommendedName>
        <fullName evidence="7">Glutamate--tRNA ligase</fullName>
        <ecNumber evidence="7">6.1.1.17</ecNumber>
    </recommendedName>
    <alternativeName>
        <fullName evidence="7">Glutamyl-tRNA synthetase</fullName>
        <shortName evidence="7">GluRS</shortName>
    </alternativeName>
</protein>
<dbReference type="EMBL" id="CP001631">
    <property type="protein sequence ID" value="ACU54451.1"/>
    <property type="molecule type" value="Genomic_DNA"/>
</dbReference>
<dbReference type="Pfam" id="PF00749">
    <property type="entry name" value="tRNA-synt_1c"/>
    <property type="match status" value="1"/>
</dbReference>
<dbReference type="GO" id="GO:0006424">
    <property type="term" value="P:glutamyl-tRNA aminoacylation"/>
    <property type="evidence" value="ECO:0007669"/>
    <property type="project" value="UniProtKB-UniRule"/>
</dbReference>
<keyword evidence="5 7" id="KW-0648">Protein biosynthesis</keyword>
<feature type="short sequence motif" description="'HIGH' region" evidence="7">
    <location>
        <begin position="10"/>
        <end position="20"/>
    </location>
</feature>
<feature type="binding site" evidence="7">
    <location>
        <position position="101"/>
    </location>
    <ligand>
        <name>Zn(2+)</name>
        <dbReference type="ChEBI" id="CHEBI:29105"/>
    </ligand>
</feature>
<feature type="binding site" evidence="7">
    <location>
        <position position="99"/>
    </location>
    <ligand>
        <name>Zn(2+)</name>
        <dbReference type="ChEBI" id="CHEBI:29105"/>
    </ligand>
</feature>
<comment type="catalytic activity">
    <reaction evidence="7">
        <text>tRNA(Glu) + L-glutamate + ATP = L-glutamyl-tRNA(Glu) + AMP + diphosphate</text>
        <dbReference type="Rhea" id="RHEA:23540"/>
        <dbReference type="Rhea" id="RHEA-COMP:9663"/>
        <dbReference type="Rhea" id="RHEA-COMP:9680"/>
        <dbReference type="ChEBI" id="CHEBI:29985"/>
        <dbReference type="ChEBI" id="CHEBI:30616"/>
        <dbReference type="ChEBI" id="CHEBI:33019"/>
        <dbReference type="ChEBI" id="CHEBI:78442"/>
        <dbReference type="ChEBI" id="CHEBI:78520"/>
        <dbReference type="ChEBI" id="CHEBI:456215"/>
        <dbReference type="EC" id="6.1.1.17"/>
    </reaction>
</comment>
<proteinExistence type="inferred from homology"/>
<feature type="binding site" evidence="7">
    <location>
        <position position="122"/>
    </location>
    <ligand>
        <name>Zn(2+)</name>
        <dbReference type="ChEBI" id="CHEBI:29105"/>
    </ligand>
</feature>
<dbReference type="InterPro" id="IPR008925">
    <property type="entry name" value="aa_tRNA-synth_I_cd-bd_sf"/>
</dbReference>
<keyword evidence="2 7" id="KW-0436">Ligase</keyword>
<dbReference type="InterPro" id="IPR014729">
    <property type="entry name" value="Rossmann-like_a/b/a_fold"/>
</dbReference>
<sequence length="468" mass="52133">MAPERVRFAPSPTGMFHVGSARTALYNWLIARQSGGTFILRIDDTDEERNREAWVDGILRAMEWLGLDWDEGPLRQSSRAERYRAVAERLVSEGHAYWCDCTRERVEARKQPGEAPGYDGFCRHRGLGPGPGRALRFRVPDHDVVVTDLVRGEVRFPAGSIEDFVIVKSTGQPLYVLANVVDDIDLAITLVLRAEEHLPTTPKAVLLHEALAAPPPRFAHLSFLVNDQRRKLSKRRDRVAVEDYRQMGILPWALLNYVALLGWSPGTDEEFFSREELIARFDLARVQHSPAFFDERKLLAFNQHYLQALPLAELLEQGHDHFASIGAFATQQATELLTQLLPLVVPRARTLSEAAAMSAFLFADPPIAPNEIEALRSESASWLGAIAARLGELERFDAPSIEAALRALADELGTSLRHLQAPLRVAVTGSRVGPPLFESLALVGPEATLRRIHALRVTLEDRTQAHAG</sequence>
<dbReference type="InterPro" id="IPR045462">
    <property type="entry name" value="aa-tRNA-synth_I_cd-bd"/>
</dbReference>
<dbReference type="GO" id="GO:0000049">
    <property type="term" value="F:tRNA binding"/>
    <property type="evidence" value="ECO:0007669"/>
    <property type="project" value="InterPro"/>
</dbReference>
<evidence type="ECO:0000313" key="10">
    <source>
        <dbReference type="EMBL" id="ACU54451.1"/>
    </source>
</evidence>
<keyword evidence="7" id="KW-0479">Metal-binding</keyword>
<dbReference type="SUPFAM" id="SSF48163">
    <property type="entry name" value="An anticodon-binding domain of class I aminoacyl-tRNA synthetases"/>
    <property type="match status" value="1"/>
</dbReference>
<dbReference type="RefSeq" id="WP_015798930.1">
    <property type="nucleotide sequence ID" value="NC_013124.1"/>
</dbReference>
<keyword evidence="6 7" id="KW-0030">Aminoacyl-tRNA synthetase</keyword>
<dbReference type="Gene3D" id="3.40.50.620">
    <property type="entry name" value="HUPs"/>
    <property type="match status" value="1"/>
</dbReference>
<dbReference type="InterPro" id="IPR020751">
    <property type="entry name" value="aa-tRNA-synth_I_codon-bd_sub2"/>
</dbReference>
<evidence type="ECO:0000259" key="9">
    <source>
        <dbReference type="Pfam" id="PF19269"/>
    </source>
</evidence>
<dbReference type="GO" id="GO:0004818">
    <property type="term" value="F:glutamate-tRNA ligase activity"/>
    <property type="evidence" value="ECO:0007669"/>
    <property type="project" value="UniProtKB-UniRule"/>
</dbReference>
<dbReference type="Proteomes" id="UP000000771">
    <property type="component" value="Chromosome"/>
</dbReference>
<evidence type="ECO:0000256" key="4">
    <source>
        <dbReference type="ARBA" id="ARBA00022840"/>
    </source>
</evidence>
<name>C7M0E3_ACIFD</name>
<feature type="binding site" evidence="7">
    <location>
        <position position="124"/>
    </location>
    <ligand>
        <name>Zn(2+)</name>
        <dbReference type="ChEBI" id="CHEBI:29105"/>
    </ligand>
</feature>
<dbReference type="SUPFAM" id="SSF52374">
    <property type="entry name" value="Nucleotidylyl transferase"/>
    <property type="match status" value="1"/>
</dbReference>
<evidence type="ECO:0000256" key="7">
    <source>
        <dbReference type="HAMAP-Rule" id="MF_00022"/>
    </source>
</evidence>
<dbReference type="HAMAP" id="MF_00022">
    <property type="entry name" value="Glu_tRNA_synth_type1"/>
    <property type="match status" value="1"/>
</dbReference>
<dbReference type="GO" id="GO:0005829">
    <property type="term" value="C:cytosol"/>
    <property type="evidence" value="ECO:0007669"/>
    <property type="project" value="TreeGrafter"/>
</dbReference>
<dbReference type="GO" id="GO:0008270">
    <property type="term" value="F:zinc ion binding"/>
    <property type="evidence" value="ECO:0007669"/>
    <property type="project" value="UniProtKB-UniRule"/>
</dbReference>
<comment type="function">
    <text evidence="7">Catalyzes the attachment of glutamate to tRNA(Glu) in a two-step reaction: glutamate is first activated by ATP to form Glu-AMP and then transferred to the acceptor end of tRNA(Glu).</text>
</comment>
<evidence type="ECO:0000256" key="6">
    <source>
        <dbReference type="ARBA" id="ARBA00023146"/>
    </source>
</evidence>
<dbReference type="EC" id="6.1.1.17" evidence="7"/>
<reference evidence="10 11" key="1">
    <citation type="journal article" date="2009" name="Stand. Genomic Sci.">
        <title>Complete genome sequence of Acidimicrobium ferrooxidans type strain (ICP).</title>
        <authorList>
            <person name="Clum A."/>
            <person name="Nolan M."/>
            <person name="Lang E."/>
            <person name="Glavina Del Rio T."/>
            <person name="Tice H."/>
            <person name="Copeland A."/>
            <person name="Cheng J.F."/>
            <person name="Lucas S."/>
            <person name="Chen F."/>
            <person name="Bruce D."/>
            <person name="Goodwin L."/>
            <person name="Pitluck S."/>
            <person name="Ivanova N."/>
            <person name="Mavrommatis K."/>
            <person name="Mikhailova N."/>
            <person name="Pati A."/>
            <person name="Chen A."/>
            <person name="Palaniappan K."/>
            <person name="Goker M."/>
            <person name="Spring S."/>
            <person name="Land M."/>
            <person name="Hauser L."/>
            <person name="Chang Y.J."/>
            <person name="Jeffries C.C."/>
            <person name="Chain P."/>
            <person name="Bristow J."/>
            <person name="Eisen J.A."/>
            <person name="Markowitz V."/>
            <person name="Hugenholtz P."/>
            <person name="Kyrpides N.C."/>
            <person name="Klenk H.P."/>
            <person name="Lapidus A."/>
        </authorList>
    </citation>
    <scope>NUCLEOTIDE SEQUENCE [LARGE SCALE GENOMIC DNA]</scope>
    <source>
        <strain evidence="11">DSM 10331 / JCM 15462 / NBRC 103882 / ICP</strain>
    </source>
</reference>
<feature type="binding site" evidence="7">
    <location>
        <position position="234"/>
    </location>
    <ligand>
        <name>ATP</name>
        <dbReference type="ChEBI" id="CHEBI:30616"/>
    </ligand>
</feature>
<evidence type="ECO:0000256" key="3">
    <source>
        <dbReference type="ARBA" id="ARBA00022741"/>
    </source>
</evidence>
<dbReference type="NCBIfam" id="TIGR00464">
    <property type="entry name" value="gltX_bact"/>
    <property type="match status" value="1"/>
</dbReference>
<dbReference type="Gene3D" id="1.10.10.350">
    <property type="match status" value="1"/>
</dbReference>
<dbReference type="STRING" id="525909.Afer_1528"/>
<dbReference type="GO" id="GO:0005524">
    <property type="term" value="F:ATP binding"/>
    <property type="evidence" value="ECO:0007669"/>
    <property type="project" value="UniProtKB-UniRule"/>
</dbReference>
<organism evidence="10 11">
    <name type="scientific">Acidimicrobium ferrooxidans (strain DSM 10331 / JCM 15462 / NBRC 103882 / ICP)</name>
    <dbReference type="NCBI Taxonomy" id="525909"/>
    <lineage>
        <taxon>Bacteria</taxon>
        <taxon>Bacillati</taxon>
        <taxon>Actinomycetota</taxon>
        <taxon>Acidimicrobiia</taxon>
        <taxon>Acidimicrobiales</taxon>
        <taxon>Acidimicrobiaceae</taxon>
        <taxon>Acidimicrobium</taxon>
    </lineage>
</organism>
<dbReference type="eggNOG" id="COG0008">
    <property type="taxonomic scope" value="Bacteria"/>
</dbReference>
<dbReference type="InterPro" id="IPR033910">
    <property type="entry name" value="GluRS_core"/>
</dbReference>
<comment type="subcellular location">
    <subcellularLocation>
        <location evidence="7">Cytoplasm</location>
    </subcellularLocation>
</comment>
<evidence type="ECO:0000259" key="8">
    <source>
        <dbReference type="Pfam" id="PF00749"/>
    </source>
</evidence>
<dbReference type="InterPro" id="IPR000924">
    <property type="entry name" value="Glu/Gln-tRNA-synth"/>
</dbReference>
<keyword evidence="3 7" id="KW-0547">Nucleotide-binding</keyword>
<evidence type="ECO:0000256" key="5">
    <source>
        <dbReference type="ARBA" id="ARBA00022917"/>
    </source>
</evidence>
<keyword evidence="11" id="KW-1185">Reference proteome</keyword>
<evidence type="ECO:0000256" key="2">
    <source>
        <dbReference type="ARBA" id="ARBA00022598"/>
    </source>
</evidence>
<feature type="domain" description="Glutamyl/glutaminyl-tRNA synthetase class Ib catalytic" evidence="8">
    <location>
        <begin position="5"/>
        <end position="298"/>
    </location>
</feature>
<dbReference type="KEGG" id="afo:Afer_1528"/>
<keyword evidence="4 7" id="KW-0067">ATP-binding</keyword>
<dbReference type="PANTHER" id="PTHR43311:SF2">
    <property type="entry name" value="GLUTAMATE--TRNA LIGASE, MITOCHONDRIAL-RELATED"/>
    <property type="match status" value="1"/>
</dbReference>
<dbReference type="OrthoDB" id="9807503at2"/>
<dbReference type="InterPro" id="IPR049940">
    <property type="entry name" value="GluQ/Sye"/>
</dbReference>
<comment type="similarity">
    <text evidence="1 7">Belongs to the class-I aminoacyl-tRNA synthetase family. Glutamate--tRNA ligase type 1 subfamily.</text>
</comment>
<evidence type="ECO:0000256" key="1">
    <source>
        <dbReference type="ARBA" id="ARBA00007894"/>
    </source>
</evidence>
<accession>C7M0E3</accession>
<dbReference type="InterPro" id="IPR004527">
    <property type="entry name" value="Glu-tRNA-ligase_bac/mito"/>
</dbReference>